<evidence type="ECO:0000259" key="8">
    <source>
        <dbReference type="PROSITE" id="PS50835"/>
    </source>
</evidence>
<keyword evidence="6" id="KW-0472">Membrane</keyword>
<dbReference type="InterPro" id="IPR003599">
    <property type="entry name" value="Ig_sub"/>
</dbReference>
<organism evidence="9 10">
    <name type="scientific">Orycteropus afer afer</name>
    <dbReference type="NCBI Taxonomy" id="1230840"/>
    <lineage>
        <taxon>Eukaryota</taxon>
        <taxon>Metazoa</taxon>
        <taxon>Chordata</taxon>
        <taxon>Craniata</taxon>
        <taxon>Vertebrata</taxon>
        <taxon>Euteleostomi</taxon>
        <taxon>Mammalia</taxon>
        <taxon>Eutheria</taxon>
        <taxon>Afrotheria</taxon>
        <taxon>Tubulidentata</taxon>
        <taxon>Orycteropodidae</taxon>
        <taxon>Orycteropus</taxon>
    </lineage>
</organism>
<dbReference type="GO" id="GO:1990782">
    <property type="term" value="F:protein tyrosine kinase binding"/>
    <property type="evidence" value="ECO:0007669"/>
    <property type="project" value="TreeGrafter"/>
</dbReference>
<dbReference type="InterPro" id="IPR013106">
    <property type="entry name" value="Ig_V-set"/>
</dbReference>
<dbReference type="Pfam" id="PF07686">
    <property type="entry name" value="V-set"/>
    <property type="match status" value="1"/>
</dbReference>
<dbReference type="InterPro" id="IPR013783">
    <property type="entry name" value="Ig-like_fold"/>
</dbReference>
<dbReference type="SMART" id="SM00406">
    <property type="entry name" value="IGv"/>
    <property type="match status" value="2"/>
</dbReference>
<dbReference type="AlphaFoldDB" id="A0A8B7A050"/>
<dbReference type="CDD" id="cd05774">
    <property type="entry name" value="IgV_CEACAM_D1"/>
    <property type="match status" value="1"/>
</dbReference>
<reference evidence="10" key="1">
    <citation type="submission" date="2025-08" db="UniProtKB">
        <authorList>
            <consortium name="RefSeq"/>
        </authorList>
    </citation>
    <scope>IDENTIFICATION</scope>
</reference>
<dbReference type="GO" id="GO:0007165">
    <property type="term" value="P:signal transduction"/>
    <property type="evidence" value="ECO:0007669"/>
    <property type="project" value="TreeGrafter"/>
</dbReference>
<dbReference type="SUPFAM" id="SSF48726">
    <property type="entry name" value="Immunoglobulin"/>
    <property type="match status" value="4"/>
</dbReference>
<feature type="region of interest" description="Disordered" evidence="5">
    <location>
        <begin position="439"/>
        <end position="458"/>
    </location>
</feature>
<dbReference type="InterPro" id="IPR003598">
    <property type="entry name" value="Ig_sub2"/>
</dbReference>
<dbReference type="SMART" id="SM00408">
    <property type="entry name" value="IGc2"/>
    <property type="match status" value="3"/>
</dbReference>
<dbReference type="GO" id="GO:0009986">
    <property type="term" value="C:cell surface"/>
    <property type="evidence" value="ECO:0007669"/>
    <property type="project" value="TreeGrafter"/>
</dbReference>
<dbReference type="Pfam" id="PF13927">
    <property type="entry name" value="Ig_3"/>
    <property type="match status" value="2"/>
</dbReference>
<dbReference type="OrthoDB" id="6159398at2759"/>
<dbReference type="GO" id="GO:0002682">
    <property type="term" value="P:regulation of immune system process"/>
    <property type="evidence" value="ECO:0007669"/>
    <property type="project" value="TreeGrafter"/>
</dbReference>
<feature type="non-terminal residue" evidence="10">
    <location>
        <position position="1"/>
    </location>
</feature>
<feature type="compositionally biased region" description="Low complexity" evidence="5">
    <location>
        <begin position="482"/>
        <end position="494"/>
    </location>
</feature>
<dbReference type="FunFam" id="2.60.40.10:FF:000244">
    <property type="entry name" value="carcinoembryonic antigen-related cell adhesion molecule 16"/>
    <property type="match status" value="2"/>
</dbReference>
<comment type="similarity">
    <text evidence="4">Belongs to the immunoglobulin superfamily. CEA family.</text>
</comment>
<evidence type="ECO:0000256" key="1">
    <source>
        <dbReference type="ARBA" id="ARBA00022729"/>
    </source>
</evidence>
<evidence type="ECO:0000256" key="7">
    <source>
        <dbReference type="SAM" id="SignalP"/>
    </source>
</evidence>
<evidence type="ECO:0000313" key="10">
    <source>
        <dbReference type="RefSeq" id="XP_007941319.1"/>
    </source>
</evidence>
<keyword evidence="3" id="KW-0393">Immunoglobulin domain</keyword>
<dbReference type="SMART" id="SM00409">
    <property type="entry name" value="IG"/>
    <property type="match status" value="4"/>
</dbReference>
<feature type="domain" description="Ig-like" evidence="8">
    <location>
        <begin position="306"/>
        <end position="391"/>
    </location>
</feature>
<feature type="region of interest" description="Disordered" evidence="5">
    <location>
        <begin position="471"/>
        <end position="502"/>
    </location>
</feature>
<dbReference type="InterPro" id="IPR050831">
    <property type="entry name" value="CEA_cell_adhesion"/>
</dbReference>
<gene>
    <name evidence="10" type="primary">LOC103198921</name>
</gene>
<evidence type="ECO:0000256" key="5">
    <source>
        <dbReference type="SAM" id="MobiDB-lite"/>
    </source>
</evidence>
<dbReference type="InterPro" id="IPR036179">
    <property type="entry name" value="Ig-like_dom_sf"/>
</dbReference>
<keyword evidence="6" id="KW-1133">Transmembrane helix</keyword>
<evidence type="ECO:0000313" key="9">
    <source>
        <dbReference type="Proteomes" id="UP000694850"/>
    </source>
</evidence>
<evidence type="ECO:0000256" key="3">
    <source>
        <dbReference type="ARBA" id="ARBA00023319"/>
    </source>
</evidence>
<keyword evidence="9" id="KW-1185">Reference proteome</keyword>
<keyword evidence="1 7" id="KW-0732">Signal</keyword>
<feature type="compositionally biased region" description="Polar residues" evidence="5">
    <location>
        <begin position="471"/>
        <end position="481"/>
    </location>
</feature>
<keyword evidence="2" id="KW-0325">Glycoprotein</keyword>
<dbReference type="PROSITE" id="PS50835">
    <property type="entry name" value="IG_LIKE"/>
    <property type="match status" value="3"/>
</dbReference>
<dbReference type="CDD" id="cd12841">
    <property type="entry name" value="TM_EphA1"/>
    <property type="match status" value="1"/>
</dbReference>
<accession>A0A8B7A050</accession>
<feature type="domain" description="Ig-like" evidence="8">
    <location>
        <begin position="218"/>
        <end position="298"/>
    </location>
</feature>
<dbReference type="Pfam" id="PF13895">
    <property type="entry name" value="Ig_2"/>
    <property type="match status" value="1"/>
</dbReference>
<feature type="chain" id="PRO_5034690456" evidence="7">
    <location>
        <begin position="17"/>
        <end position="502"/>
    </location>
</feature>
<dbReference type="CDD" id="cd05740">
    <property type="entry name" value="IgI_hCEACAM_2_4_6_like"/>
    <property type="match status" value="2"/>
</dbReference>
<dbReference type="InterPro" id="IPR007110">
    <property type="entry name" value="Ig-like_dom"/>
</dbReference>
<feature type="domain" description="Ig-like" evidence="8">
    <location>
        <begin position="126"/>
        <end position="213"/>
    </location>
</feature>
<dbReference type="Gene3D" id="2.60.40.10">
    <property type="entry name" value="Immunoglobulins"/>
    <property type="match status" value="4"/>
</dbReference>
<dbReference type="PANTHER" id="PTHR44427">
    <property type="entry name" value="CARCINOEMBRYONIC ANTIGEN-RELATED CELL ADHESION MOLECULE 19"/>
    <property type="match status" value="1"/>
</dbReference>
<dbReference type="GO" id="GO:0005886">
    <property type="term" value="C:plasma membrane"/>
    <property type="evidence" value="ECO:0007669"/>
    <property type="project" value="TreeGrafter"/>
</dbReference>
<protein>
    <submittedName>
        <fullName evidence="10">Carcinoembryonic antigen-related cell adhesion molecule 1-like</fullName>
    </submittedName>
</protein>
<dbReference type="GeneID" id="103198921"/>
<sequence>LVSLLLSWSLPISAQAAIESVPSNVAEGSNVLLLVHNVPPDLHAYNWYNGGDAKDPSLRILTYSIQNQTTSTGPAYSGRETVYNNGSLMIQNITQNDTGIYTLQIVKQSYEVETVTGQFRIYPFLPKPSITSNNSNPVEDQNSVALTCNPETQSTTYQWLRNGQSLPESGRLELSLDNRTLTIHNVTRNDKGPYECATWNPVSANRSDPFTLNISYGPDTPIILPSAPHYLVGATLSLSCQAASNPPAQYFWSISGRYLQSTQVLSVPNINMSDNGNYTCLAYNNATGRNRTTVKTVTVSESLTKPSIHGNNSTVTENEGPLNLTCLTNDTGISIQWIHNGQSLQLTERMALTQDNSTLTINPVRREDAGAYQCEVSNPVSHNRSDLFRLTVNYDPSAPGSSGLSGGAIAGIVIGVLAGVALIGGLVYFLYVRKTGGAGDQREHTEPKASASKHSQDACTANKINETTYSSLNFNGQQPKISTSASPSPTATETIYTEVKKE</sequence>
<feature type="transmembrane region" description="Helical" evidence="6">
    <location>
        <begin position="408"/>
        <end position="432"/>
    </location>
</feature>
<dbReference type="RefSeq" id="XP_007941319.1">
    <property type="nucleotide sequence ID" value="XM_007943128.1"/>
</dbReference>
<keyword evidence="6" id="KW-0812">Transmembrane</keyword>
<evidence type="ECO:0000256" key="4">
    <source>
        <dbReference type="ARBA" id="ARBA00038222"/>
    </source>
</evidence>
<proteinExistence type="inferred from homology"/>
<dbReference type="FunFam" id="2.60.40.10:FF:000340">
    <property type="entry name" value="Carcinoembryonic antigen-related cell adhesion molecule 1"/>
    <property type="match status" value="1"/>
</dbReference>
<dbReference type="CDD" id="cd20948">
    <property type="entry name" value="IgC2_CEACAM5-like"/>
    <property type="match status" value="1"/>
</dbReference>
<name>A0A8B7A050_ORYAF</name>
<evidence type="ECO:0000256" key="6">
    <source>
        <dbReference type="SAM" id="Phobius"/>
    </source>
</evidence>
<evidence type="ECO:0000256" key="2">
    <source>
        <dbReference type="ARBA" id="ARBA00023180"/>
    </source>
</evidence>
<dbReference type="PANTHER" id="PTHR44427:SF1">
    <property type="entry name" value="CARCINOEMBRYONIC ANTIGEN-RELATED CELL ADHESION MOLECULE 1"/>
    <property type="match status" value="1"/>
</dbReference>
<dbReference type="Proteomes" id="UP000694850">
    <property type="component" value="Unplaced"/>
</dbReference>
<feature type="signal peptide" evidence="7">
    <location>
        <begin position="1"/>
        <end position="16"/>
    </location>
</feature>